<dbReference type="SMART" id="SM00335">
    <property type="entry name" value="ANX"/>
    <property type="match status" value="2"/>
</dbReference>
<keyword evidence="4" id="KW-0041">Annexin</keyword>
<sequence>MKVGQDCNELHKALKYNKLKEFVRLLIHRNKDQRQDLQKTYQQKFEQDLKQEVKSHFSGSARDAIIGLLMSSVEYDAFWLHNSMSGGATHEATLIEILATRDMQALRDIKENYRWEYNSDLEGDIAKQRKGTCSV</sequence>
<dbReference type="InterPro" id="IPR018502">
    <property type="entry name" value="Annexin_repeat"/>
</dbReference>
<dbReference type="PANTHER" id="PTHR10502">
    <property type="entry name" value="ANNEXIN"/>
    <property type="match status" value="1"/>
</dbReference>
<gene>
    <name evidence="7" type="primary">LOC106819515</name>
</gene>
<protein>
    <submittedName>
        <fullName evidence="7">Annexin A5-like</fullName>
    </submittedName>
</protein>
<dbReference type="PANTHER" id="PTHR10502:SF239">
    <property type="entry name" value="ANNEXIN A7"/>
    <property type="match status" value="1"/>
</dbReference>
<dbReference type="Pfam" id="PF00191">
    <property type="entry name" value="Annexin"/>
    <property type="match status" value="2"/>
</dbReference>
<dbReference type="SUPFAM" id="SSF47874">
    <property type="entry name" value="Annexin"/>
    <property type="match status" value="1"/>
</dbReference>
<evidence type="ECO:0000313" key="7">
    <source>
        <dbReference type="RefSeq" id="XP_014679625.1"/>
    </source>
</evidence>
<keyword evidence="2" id="KW-0677">Repeat</keyword>
<evidence type="ECO:0000313" key="6">
    <source>
        <dbReference type="Proteomes" id="UP000695022"/>
    </source>
</evidence>
<evidence type="ECO:0000256" key="4">
    <source>
        <dbReference type="ARBA" id="ARBA00023216"/>
    </source>
</evidence>
<dbReference type="Proteomes" id="UP000695022">
    <property type="component" value="Unplaced"/>
</dbReference>
<reference evidence="7" key="1">
    <citation type="submission" date="2025-08" db="UniProtKB">
        <authorList>
            <consortium name="RefSeq"/>
        </authorList>
    </citation>
    <scope>IDENTIFICATION</scope>
</reference>
<dbReference type="GeneID" id="106819515"/>
<dbReference type="Gene3D" id="1.10.220.10">
    <property type="entry name" value="Annexin"/>
    <property type="match status" value="2"/>
</dbReference>
<comment type="similarity">
    <text evidence="1">Belongs to the annexin family.</text>
</comment>
<evidence type="ECO:0000256" key="5">
    <source>
        <dbReference type="ARBA" id="ARBA00023302"/>
    </source>
</evidence>
<keyword evidence="6" id="KW-1185">Reference proteome</keyword>
<evidence type="ECO:0000256" key="3">
    <source>
        <dbReference type="ARBA" id="ARBA00022837"/>
    </source>
</evidence>
<keyword evidence="3" id="KW-0106">Calcium</keyword>
<evidence type="ECO:0000256" key="1">
    <source>
        <dbReference type="ARBA" id="ARBA00007831"/>
    </source>
</evidence>
<dbReference type="InterPro" id="IPR001464">
    <property type="entry name" value="Annexin"/>
</dbReference>
<organism evidence="6 7">
    <name type="scientific">Priapulus caudatus</name>
    <name type="common">Priapulid worm</name>
    <dbReference type="NCBI Taxonomy" id="37621"/>
    <lineage>
        <taxon>Eukaryota</taxon>
        <taxon>Metazoa</taxon>
        <taxon>Ecdysozoa</taxon>
        <taxon>Scalidophora</taxon>
        <taxon>Priapulida</taxon>
        <taxon>Priapulimorpha</taxon>
        <taxon>Priapulimorphida</taxon>
        <taxon>Priapulidae</taxon>
        <taxon>Priapulus</taxon>
    </lineage>
</organism>
<proteinExistence type="inferred from homology"/>
<dbReference type="PROSITE" id="PS51897">
    <property type="entry name" value="ANNEXIN_2"/>
    <property type="match status" value="2"/>
</dbReference>
<keyword evidence="5" id="KW-0111">Calcium/phospholipid-binding</keyword>
<evidence type="ECO:0000256" key="2">
    <source>
        <dbReference type="ARBA" id="ARBA00022737"/>
    </source>
</evidence>
<dbReference type="RefSeq" id="XP_014679625.1">
    <property type="nucleotide sequence ID" value="XM_014824139.1"/>
</dbReference>
<name>A0ABM1F5A4_PRICU</name>
<dbReference type="InterPro" id="IPR037104">
    <property type="entry name" value="Annexin_sf"/>
</dbReference>
<accession>A0ABM1F5A4</accession>
<dbReference type="PRINTS" id="PR00196">
    <property type="entry name" value="ANNEXIN"/>
</dbReference>